<dbReference type="InterPro" id="IPR000742">
    <property type="entry name" value="EGF"/>
</dbReference>
<dbReference type="WBParaSite" id="Hba_17988">
    <property type="protein sequence ID" value="Hba_17988"/>
    <property type="gene ID" value="Hba_17988"/>
</dbReference>
<keyword evidence="1" id="KW-0245">EGF-like domain</keyword>
<dbReference type="Gene3D" id="2.10.25.10">
    <property type="entry name" value="Laminin"/>
    <property type="match status" value="2"/>
</dbReference>
<accession>A0A1I7XKZ3</accession>
<dbReference type="PANTHER" id="PTHR24033:SF151">
    <property type="entry name" value="NOTCH 2"/>
    <property type="match status" value="1"/>
</dbReference>
<dbReference type="Pfam" id="PF00008">
    <property type="entry name" value="EGF"/>
    <property type="match status" value="1"/>
</dbReference>
<feature type="disulfide bond" evidence="1">
    <location>
        <begin position="97"/>
        <end position="106"/>
    </location>
</feature>
<feature type="domain" description="EGF-like" evidence="2">
    <location>
        <begin position="110"/>
        <end position="148"/>
    </location>
</feature>
<comment type="caution">
    <text evidence="1">Lacks conserved residue(s) required for the propagation of feature annotation.</text>
</comment>
<proteinExistence type="predicted"/>
<dbReference type="SUPFAM" id="SSF57196">
    <property type="entry name" value="EGF/Laminin"/>
    <property type="match status" value="2"/>
</dbReference>
<organism evidence="3 4">
    <name type="scientific">Heterorhabditis bacteriophora</name>
    <name type="common">Entomopathogenic nematode worm</name>
    <dbReference type="NCBI Taxonomy" id="37862"/>
    <lineage>
        <taxon>Eukaryota</taxon>
        <taxon>Metazoa</taxon>
        <taxon>Ecdysozoa</taxon>
        <taxon>Nematoda</taxon>
        <taxon>Chromadorea</taxon>
        <taxon>Rhabditida</taxon>
        <taxon>Rhabditina</taxon>
        <taxon>Rhabditomorpha</taxon>
        <taxon>Strongyloidea</taxon>
        <taxon>Heterorhabditidae</taxon>
        <taxon>Heterorhabditis</taxon>
    </lineage>
</organism>
<feature type="domain" description="EGF-like" evidence="2">
    <location>
        <begin position="69"/>
        <end position="107"/>
    </location>
</feature>
<reference evidence="4" key="1">
    <citation type="submission" date="2016-11" db="UniProtKB">
        <authorList>
            <consortium name="WormBaseParasite"/>
        </authorList>
    </citation>
    <scope>IDENTIFICATION</scope>
</reference>
<dbReference type="PROSITE" id="PS00022">
    <property type="entry name" value="EGF_1"/>
    <property type="match status" value="3"/>
</dbReference>
<dbReference type="PROSITE" id="PS50026">
    <property type="entry name" value="EGF_3"/>
    <property type="match status" value="3"/>
</dbReference>
<dbReference type="AlphaFoldDB" id="A0A1I7XKZ3"/>
<sequence>MYYFLIIFITDCTKGLEMLNSINPPHGCTSYGYCYPSDRSISESGEITCKGGCICPSDTIKVDQLNCDGGEKCTPTSCPNDIYYDCRTTSTKPKCVCKPGFTGSDCEIPINSPCAATPCLNRGLCSTDAKNTSYTCTCDPGFSGDQCQCKSQTTAITCDLDEGNPCLDKTCRNGGTCQVLGNSKTATCKCPFQFYGDDCGTARQVNRKYVDCFDDSSFDYSSPDYFLYSSSASTGPDCFSQLIQYRTANVDATYNIATLGTGNLCYFSDSNMLKKKPSCFLFMCKSCESGTPKSGQAPVYELVGTKISPCSDKSCGVGTCAETKDSMGWYCQCPNGQRKKEECVLARAQDIRGSSLSYKLNI</sequence>
<dbReference type="PROSITE" id="PS01186">
    <property type="entry name" value="EGF_2"/>
    <property type="match status" value="1"/>
</dbReference>
<dbReference type="InterPro" id="IPR051830">
    <property type="entry name" value="NOTCH_homolog"/>
</dbReference>
<dbReference type="PANTHER" id="PTHR24033">
    <property type="entry name" value="EGF-LIKE DOMAIN-CONTAINING PROTEIN"/>
    <property type="match status" value="1"/>
</dbReference>
<evidence type="ECO:0000256" key="1">
    <source>
        <dbReference type="PROSITE-ProRule" id="PRU00076"/>
    </source>
</evidence>
<protein>
    <submittedName>
        <fullName evidence="4">EGF-like domain-containing protein</fullName>
    </submittedName>
</protein>
<feature type="disulfide bond" evidence="1">
    <location>
        <begin position="78"/>
        <end position="95"/>
    </location>
</feature>
<feature type="disulfide bond" evidence="1">
    <location>
        <begin position="171"/>
        <end position="188"/>
    </location>
</feature>
<dbReference type="SMART" id="SM00181">
    <property type="entry name" value="EGF"/>
    <property type="match status" value="4"/>
</dbReference>
<keyword evidence="1" id="KW-1015">Disulfide bond</keyword>
<feature type="domain" description="EGF-like" evidence="2">
    <location>
        <begin position="162"/>
        <end position="200"/>
    </location>
</feature>
<feature type="disulfide bond" evidence="1">
    <location>
        <begin position="138"/>
        <end position="147"/>
    </location>
</feature>
<evidence type="ECO:0000313" key="4">
    <source>
        <dbReference type="WBParaSite" id="Hba_17988"/>
    </source>
</evidence>
<name>A0A1I7XKZ3_HETBA</name>
<feature type="disulfide bond" evidence="1">
    <location>
        <begin position="190"/>
        <end position="199"/>
    </location>
</feature>
<dbReference type="Proteomes" id="UP000095283">
    <property type="component" value="Unplaced"/>
</dbReference>
<evidence type="ECO:0000259" key="2">
    <source>
        <dbReference type="PROSITE" id="PS50026"/>
    </source>
</evidence>
<feature type="disulfide bond" evidence="1">
    <location>
        <begin position="119"/>
        <end position="136"/>
    </location>
</feature>
<evidence type="ECO:0000313" key="3">
    <source>
        <dbReference type="Proteomes" id="UP000095283"/>
    </source>
</evidence>
<keyword evidence="3" id="KW-1185">Reference proteome</keyword>